<feature type="compositionally biased region" description="Low complexity" evidence="6">
    <location>
        <begin position="1"/>
        <end position="10"/>
    </location>
</feature>
<feature type="region of interest" description="Disordered" evidence="6">
    <location>
        <begin position="1"/>
        <end position="40"/>
    </location>
</feature>
<dbReference type="PANTHER" id="PTHR12124">
    <property type="entry name" value="POLYMYOSITIS/SCLERODERMA AUTOANTIGEN-RELATED"/>
    <property type="match status" value="1"/>
</dbReference>
<dbReference type="AlphaFoldDB" id="A0A5C3QJ95"/>
<dbReference type="Proteomes" id="UP000305067">
    <property type="component" value="Unassembled WGS sequence"/>
</dbReference>
<dbReference type="Pfam" id="PF01612">
    <property type="entry name" value="DNA_pol_A_exo1"/>
    <property type="match status" value="1"/>
</dbReference>
<evidence type="ECO:0000313" key="8">
    <source>
        <dbReference type="EMBL" id="TFL01220.1"/>
    </source>
</evidence>
<feature type="region of interest" description="Disordered" evidence="6">
    <location>
        <begin position="636"/>
        <end position="664"/>
    </location>
</feature>
<dbReference type="InterPro" id="IPR002121">
    <property type="entry name" value="HRDC_dom"/>
</dbReference>
<evidence type="ECO:0000256" key="3">
    <source>
        <dbReference type="ARBA" id="ARBA00022835"/>
    </source>
</evidence>
<dbReference type="Gene3D" id="1.10.150.80">
    <property type="entry name" value="HRDC domain"/>
    <property type="match status" value="1"/>
</dbReference>
<dbReference type="GO" id="GO:0071038">
    <property type="term" value="P:TRAMP-dependent tRNA surveillance pathway"/>
    <property type="evidence" value="ECO:0007669"/>
    <property type="project" value="TreeGrafter"/>
</dbReference>
<dbReference type="GO" id="GO:0000175">
    <property type="term" value="F:3'-5'-RNA exonuclease activity"/>
    <property type="evidence" value="ECO:0007669"/>
    <property type="project" value="InterPro"/>
</dbReference>
<dbReference type="EMBL" id="ML178825">
    <property type="protein sequence ID" value="TFL01220.1"/>
    <property type="molecule type" value="Genomic_DNA"/>
</dbReference>
<accession>A0A5C3QJ95</accession>
<dbReference type="STRING" id="1884261.A0A5C3QJ95"/>
<dbReference type="GO" id="GO:0000166">
    <property type="term" value="F:nucleotide binding"/>
    <property type="evidence" value="ECO:0007669"/>
    <property type="project" value="InterPro"/>
</dbReference>
<feature type="compositionally biased region" description="Pro residues" evidence="6">
    <location>
        <begin position="1183"/>
        <end position="1192"/>
    </location>
</feature>
<evidence type="ECO:0000256" key="2">
    <source>
        <dbReference type="ARBA" id="ARBA00022552"/>
    </source>
</evidence>
<feature type="domain" description="HRDC" evidence="7">
    <location>
        <begin position="664"/>
        <end position="743"/>
    </location>
</feature>
<feature type="compositionally biased region" description="Basic and acidic residues" evidence="6">
    <location>
        <begin position="892"/>
        <end position="907"/>
    </location>
</feature>
<keyword evidence="2" id="KW-0698">rRNA processing</keyword>
<dbReference type="GO" id="GO:0000467">
    <property type="term" value="P:exonucleolytic trimming to generate mature 3'-end of 5.8S rRNA from tricistronic rRNA transcript (SSU-rRNA, 5.8S rRNA, LSU-rRNA)"/>
    <property type="evidence" value="ECO:0007669"/>
    <property type="project" value="InterPro"/>
</dbReference>
<dbReference type="PROSITE" id="PS50967">
    <property type="entry name" value="HRDC"/>
    <property type="match status" value="1"/>
</dbReference>
<evidence type="ECO:0000256" key="1">
    <source>
        <dbReference type="ARBA" id="ARBA00004123"/>
    </source>
</evidence>
<dbReference type="SMART" id="SM00341">
    <property type="entry name" value="HRDC"/>
    <property type="match status" value="1"/>
</dbReference>
<comment type="subcellular location">
    <subcellularLocation>
        <location evidence="1">Nucleus</location>
    </subcellularLocation>
</comment>
<feature type="region of interest" description="Disordered" evidence="6">
    <location>
        <begin position="891"/>
        <end position="957"/>
    </location>
</feature>
<dbReference type="GO" id="GO:0071039">
    <property type="term" value="P:nuclear polyadenylation-dependent CUT catabolic process"/>
    <property type="evidence" value="ECO:0007669"/>
    <property type="project" value="TreeGrafter"/>
</dbReference>
<dbReference type="GO" id="GO:0005730">
    <property type="term" value="C:nucleolus"/>
    <property type="evidence" value="ECO:0007669"/>
    <property type="project" value="TreeGrafter"/>
</dbReference>
<dbReference type="GO" id="GO:0071035">
    <property type="term" value="P:nuclear polyadenylation-dependent rRNA catabolic process"/>
    <property type="evidence" value="ECO:0007669"/>
    <property type="project" value="TreeGrafter"/>
</dbReference>
<comment type="similarity">
    <text evidence="5">Belongs to the exosome component 10/RRP6 family.</text>
</comment>
<feature type="compositionally biased region" description="Basic and acidic residues" evidence="6">
    <location>
        <begin position="984"/>
        <end position="1005"/>
    </location>
</feature>
<proteinExistence type="inferred from homology"/>
<dbReference type="InterPro" id="IPR010997">
    <property type="entry name" value="HRDC-like_sf"/>
</dbReference>
<evidence type="ECO:0000256" key="5">
    <source>
        <dbReference type="ARBA" id="ARBA00043957"/>
    </source>
</evidence>
<dbReference type="Pfam" id="PF00570">
    <property type="entry name" value="HRDC"/>
    <property type="match status" value="1"/>
</dbReference>
<dbReference type="OrthoDB" id="2250022at2759"/>
<dbReference type="GO" id="GO:0003727">
    <property type="term" value="F:single-stranded RNA binding"/>
    <property type="evidence" value="ECO:0007669"/>
    <property type="project" value="TreeGrafter"/>
</dbReference>
<dbReference type="InterPro" id="IPR045092">
    <property type="entry name" value="Rrp6-like"/>
</dbReference>
<dbReference type="SUPFAM" id="SSF53098">
    <property type="entry name" value="Ribonuclease H-like"/>
    <property type="match status" value="1"/>
</dbReference>
<organism evidence="8 9">
    <name type="scientific">Pterulicium gracile</name>
    <dbReference type="NCBI Taxonomy" id="1884261"/>
    <lineage>
        <taxon>Eukaryota</taxon>
        <taxon>Fungi</taxon>
        <taxon>Dikarya</taxon>
        <taxon>Basidiomycota</taxon>
        <taxon>Agaricomycotina</taxon>
        <taxon>Agaricomycetes</taxon>
        <taxon>Agaricomycetidae</taxon>
        <taxon>Agaricales</taxon>
        <taxon>Pleurotineae</taxon>
        <taxon>Pterulaceae</taxon>
        <taxon>Pterulicium</taxon>
    </lineage>
</organism>
<dbReference type="Gene3D" id="3.30.420.10">
    <property type="entry name" value="Ribonuclease H-like superfamily/Ribonuclease H"/>
    <property type="match status" value="1"/>
</dbReference>
<dbReference type="InterPro" id="IPR012588">
    <property type="entry name" value="Exosome-assoc_fac_Rrp6_N"/>
</dbReference>
<sequence length="1227" mass="134713">MLHELSLSHLVHSERPSANKSARRLQFTSNVDGDGDKGARRRKCKKMEVDLQDVSHLPSQLNSDSLAARRDEHVPSVIFSRSPSILLRRSVPPNIMASSSSTSPDFPSIHQNLLTSALKLTRSSASLPAQSDLAFHRTLDPQVASTLDGLEERVLAVLNDVMRFVGKGKAREVAVDGEDVRENFHASIVDVVDGLLERADTCIDQHLGRITKPAIAINPAPLKKTKVIPANNKPSIAPGVKGKPQTLFKKSIDNSDTAWYPNIAHKYHARVPLGYVYRDADADETEQELSSTHPYIYELKTPALSYPSSLLSLAHPSASNPPITPTDPLPIASTPITFVSTVEEYHKMMRTILQSKPTAIALDLEHHDYRTYGGFLCLMQLSTREGDWVVDLCVPEIREVMDNTKCDGREGGREESGNEMAELLSDPELVKVLHGAESDVVWLQRDFGLYVVGLFDTFHASKVLDFPRHGLAHLLEMYCDFVPDKKHQLSDWRIRPLPEDMLEYARSDTHFLLYIYDNLLNALLDRQQSLQRKSTSSSRAASPMELDTNSESTKKKSKSKSKSPSPPSTALPQNSNPAFPATLLGTVLARSSQTALRTHVREPYDFASGGGPMGWDTLARKWGKVQLFAPVIGGLPDLPEVGTRGGDDGDGDGDGEGGGGEVGTGLEREIFRAVHKWRDIVAREEDESLRFVLQNHHLFTIAAKPPSSEAELLRLLGLSGNGGGNGNAPMSVVRRRAGEMVRVIRGVGRGWRAVRRVEGGGGKMDVDVDDEDRIVLSSKTEVLERAAPALETASELWGGASSTSSAKSSLLFGSKLKAVVQELGTRKSSLFGSTLTNRIANGGQDFGSIVERIHRSLIIAPTAPVVPFKPTPAPADEPAEDQEMAFIPAAERTTKPVEPPVEKERDTIVVVGQGRQRNKRKRTNAPVKGKGKEPAEDDGAGEGEGEGDAEETPAFDFDSVPNILDDIEQVEQVGGKKKKRKAGGKKDGGGKNREGGKEGREEGQVKKRRLAQAPSTAQSQQFLPTFMSNPHQTSSLAKHPFQPLDHYVDIQPQRVDPSHSDSDSDSIYNFYSREELVDQALKCMQDAGIQLIECVSLLHIRMGVPVLIKHFHYLVSDEQLDHVYASQLLQGLSQSLPPSLMLLSERDLSHKARMYRVTHSTHIGVTQHLALFPPSSPRTHPLTSPPLLGPPPDVHDRPRPVVASSILRRLKSYTKYDPARTVLKPEP</sequence>
<evidence type="ECO:0000256" key="4">
    <source>
        <dbReference type="ARBA" id="ARBA00023242"/>
    </source>
</evidence>
<keyword evidence="3" id="KW-0271">Exosome</keyword>
<dbReference type="GO" id="GO:0071036">
    <property type="term" value="P:nuclear polyadenylation-dependent snoRNA catabolic process"/>
    <property type="evidence" value="ECO:0007669"/>
    <property type="project" value="TreeGrafter"/>
</dbReference>
<keyword evidence="4" id="KW-0539">Nucleus</keyword>
<feature type="region of interest" description="Disordered" evidence="6">
    <location>
        <begin position="531"/>
        <end position="577"/>
    </location>
</feature>
<dbReference type="InterPro" id="IPR036397">
    <property type="entry name" value="RNaseH_sf"/>
</dbReference>
<dbReference type="SMART" id="SM00474">
    <property type="entry name" value="35EXOc"/>
    <property type="match status" value="1"/>
</dbReference>
<dbReference type="GO" id="GO:0071040">
    <property type="term" value="P:nuclear polyadenylation-dependent antisense transcript catabolic process"/>
    <property type="evidence" value="ECO:0007669"/>
    <property type="project" value="TreeGrafter"/>
</dbReference>
<keyword evidence="9" id="KW-1185">Reference proteome</keyword>
<dbReference type="InterPro" id="IPR044876">
    <property type="entry name" value="HRDC_dom_sf"/>
</dbReference>
<dbReference type="Pfam" id="PF08066">
    <property type="entry name" value="PMC2NT"/>
    <property type="match status" value="1"/>
</dbReference>
<feature type="compositionally biased region" description="Acidic residues" evidence="6">
    <location>
        <begin position="935"/>
        <end position="953"/>
    </location>
</feature>
<dbReference type="GO" id="GO:0000176">
    <property type="term" value="C:nuclear exosome (RNase complex)"/>
    <property type="evidence" value="ECO:0007669"/>
    <property type="project" value="InterPro"/>
</dbReference>
<name>A0A5C3QJ95_9AGAR</name>
<evidence type="ECO:0000256" key="6">
    <source>
        <dbReference type="SAM" id="MobiDB-lite"/>
    </source>
</evidence>
<gene>
    <name evidence="8" type="ORF">BDV98DRAFT_604562</name>
</gene>
<reference evidence="8 9" key="1">
    <citation type="journal article" date="2019" name="Nat. Ecol. Evol.">
        <title>Megaphylogeny resolves global patterns of mushroom evolution.</title>
        <authorList>
            <person name="Varga T."/>
            <person name="Krizsan K."/>
            <person name="Foldi C."/>
            <person name="Dima B."/>
            <person name="Sanchez-Garcia M."/>
            <person name="Sanchez-Ramirez S."/>
            <person name="Szollosi G.J."/>
            <person name="Szarkandi J.G."/>
            <person name="Papp V."/>
            <person name="Albert L."/>
            <person name="Andreopoulos W."/>
            <person name="Angelini C."/>
            <person name="Antonin V."/>
            <person name="Barry K.W."/>
            <person name="Bougher N.L."/>
            <person name="Buchanan P."/>
            <person name="Buyck B."/>
            <person name="Bense V."/>
            <person name="Catcheside P."/>
            <person name="Chovatia M."/>
            <person name="Cooper J."/>
            <person name="Damon W."/>
            <person name="Desjardin D."/>
            <person name="Finy P."/>
            <person name="Geml J."/>
            <person name="Haridas S."/>
            <person name="Hughes K."/>
            <person name="Justo A."/>
            <person name="Karasinski D."/>
            <person name="Kautmanova I."/>
            <person name="Kiss B."/>
            <person name="Kocsube S."/>
            <person name="Kotiranta H."/>
            <person name="LaButti K.M."/>
            <person name="Lechner B.E."/>
            <person name="Liimatainen K."/>
            <person name="Lipzen A."/>
            <person name="Lukacs Z."/>
            <person name="Mihaltcheva S."/>
            <person name="Morgado L.N."/>
            <person name="Niskanen T."/>
            <person name="Noordeloos M.E."/>
            <person name="Ohm R.A."/>
            <person name="Ortiz-Santana B."/>
            <person name="Ovrebo C."/>
            <person name="Racz N."/>
            <person name="Riley R."/>
            <person name="Savchenko A."/>
            <person name="Shiryaev A."/>
            <person name="Soop K."/>
            <person name="Spirin V."/>
            <person name="Szebenyi C."/>
            <person name="Tomsovsky M."/>
            <person name="Tulloss R.E."/>
            <person name="Uehling J."/>
            <person name="Grigoriev I.V."/>
            <person name="Vagvolgyi C."/>
            <person name="Papp T."/>
            <person name="Martin F.M."/>
            <person name="Miettinen O."/>
            <person name="Hibbett D.S."/>
            <person name="Nagy L.G."/>
        </authorList>
    </citation>
    <scope>NUCLEOTIDE SEQUENCE [LARGE SCALE GENOMIC DNA]</scope>
    <source>
        <strain evidence="8 9">CBS 309.79</strain>
    </source>
</reference>
<dbReference type="GO" id="GO:0071037">
    <property type="term" value="P:nuclear polyadenylation-dependent snRNA catabolic process"/>
    <property type="evidence" value="ECO:0007669"/>
    <property type="project" value="TreeGrafter"/>
</dbReference>
<feature type="region of interest" description="Disordered" evidence="6">
    <location>
        <begin position="1174"/>
        <end position="1199"/>
    </location>
</feature>
<dbReference type="SUPFAM" id="SSF47819">
    <property type="entry name" value="HRDC-like"/>
    <property type="match status" value="1"/>
</dbReference>
<dbReference type="InterPro" id="IPR002562">
    <property type="entry name" value="3'-5'_exonuclease_dom"/>
</dbReference>
<dbReference type="InterPro" id="IPR012337">
    <property type="entry name" value="RNaseH-like_sf"/>
</dbReference>
<evidence type="ECO:0000259" key="7">
    <source>
        <dbReference type="PROSITE" id="PS50967"/>
    </source>
</evidence>
<protein>
    <recommendedName>
        <fullName evidence="7">HRDC domain-containing protein</fullName>
    </recommendedName>
</protein>
<feature type="region of interest" description="Disordered" evidence="6">
    <location>
        <begin position="971"/>
        <end position="1021"/>
    </location>
</feature>
<dbReference type="GO" id="GO:0071051">
    <property type="term" value="P:poly(A)-dependent snoRNA 3'-end processing"/>
    <property type="evidence" value="ECO:0007669"/>
    <property type="project" value="TreeGrafter"/>
</dbReference>
<evidence type="ECO:0000313" key="9">
    <source>
        <dbReference type="Proteomes" id="UP000305067"/>
    </source>
</evidence>
<dbReference type="GO" id="GO:0071044">
    <property type="term" value="P:histone mRNA catabolic process"/>
    <property type="evidence" value="ECO:0007669"/>
    <property type="project" value="TreeGrafter"/>
</dbReference>
<feature type="compositionally biased region" description="Polar residues" evidence="6">
    <location>
        <begin position="531"/>
        <end position="540"/>
    </location>
</feature>
<dbReference type="PANTHER" id="PTHR12124:SF47">
    <property type="entry name" value="EXOSOME COMPONENT 10"/>
    <property type="match status" value="1"/>
</dbReference>
<feature type="compositionally biased region" description="Polar residues" evidence="6">
    <location>
        <begin position="18"/>
        <end position="31"/>
    </location>
</feature>